<dbReference type="PANTHER" id="PTHR36058:SF1">
    <property type="entry name" value="NUCLEOPHOSMIN"/>
    <property type="match status" value="1"/>
</dbReference>
<feature type="region of interest" description="Disordered" evidence="1">
    <location>
        <begin position="175"/>
        <end position="241"/>
    </location>
</feature>
<accession>A0AAD3DK41</accession>
<evidence type="ECO:0000313" key="2">
    <source>
        <dbReference type="EMBL" id="GFR41907.1"/>
    </source>
</evidence>
<organism evidence="2 3">
    <name type="scientific">Astrephomene gubernaculifera</name>
    <dbReference type="NCBI Taxonomy" id="47775"/>
    <lineage>
        <taxon>Eukaryota</taxon>
        <taxon>Viridiplantae</taxon>
        <taxon>Chlorophyta</taxon>
        <taxon>core chlorophytes</taxon>
        <taxon>Chlorophyceae</taxon>
        <taxon>CS clade</taxon>
        <taxon>Chlamydomonadales</taxon>
        <taxon>Astrephomenaceae</taxon>
        <taxon>Astrephomene</taxon>
    </lineage>
</organism>
<evidence type="ECO:0000313" key="3">
    <source>
        <dbReference type="Proteomes" id="UP001054857"/>
    </source>
</evidence>
<dbReference type="EMBL" id="BMAR01000002">
    <property type="protein sequence ID" value="GFR41907.1"/>
    <property type="molecule type" value="Genomic_DNA"/>
</dbReference>
<dbReference type="AlphaFoldDB" id="A0AAD3DK41"/>
<feature type="compositionally biased region" description="Low complexity" evidence="1">
    <location>
        <begin position="214"/>
        <end position="225"/>
    </location>
</feature>
<feature type="compositionally biased region" description="Basic and acidic residues" evidence="1">
    <location>
        <begin position="175"/>
        <end position="190"/>
    </location>
</feature>
<feature type="non-terminal residue" evidence="2">
    <location>
        <position position="241"/>
    </location>
</feature>
<dbReference type="Proteomes" id="UP001054857">
    <property type="component" value="Unassembled WGS sequence"/>
</dbReference>
<comment type="caution">
    <text evidence="2">The sequence shown here is derived from an EMBL/GenBank/DDBJ whole genome shotgun (WGS) entry which is preliminary data.</text>
</comment>
<proteinExistence type="predicted"/>
<protein>
    <submittedName>
        <fullName evidence="2">Uncharacterized protein</fullName>
    </submittedName>
</protein>
<reference evidence="2 3" key="1">
    <citation type="journal article" date="2021" name="Sci. Rep.">
        <title>Genome sequencing of the multicellular alga Astrephomene provides insights into convergent evolution of germ-soma differentiation.</title>
        <authorList>
            <person name="Yamashita S."/>
            <person name="Yamamoto K."/>
            <person name="Matsuzaki R."/>
            <person name="Suzuki S."/>
            <person name="Yamaguchi H."/>
            <person name="Hirooka S."/>
            <person name="Minakuchi Y."/>
            <person name="Miyagishima S."/>
            <person name="Kawachi M."/>
            <person name="Toyoda A."/>
            <person name="Nozaki H."/>
        </authorList>
    </citation>
    <scope>NUCLEOTIDE SEQUENCE [LARGE SCALE GENOMIC DNA]</scope>
    <source>
        <strain evidence="2 3">NIES-4017</strain>
    </source>
</reference>
<keyword evidence="3" id="KW-1185">Reference proteome</keyword>
<gene>
    <name evidence="2" type="ORF">Agub_g2698</name>
</gene>
<name>A0AAD3DK41_9CHLO</name>
<sequence length="241" mass="26007">MAKQARNVVKELSHAAGAKKVAEADILERVEKMCDPDQDAGDWITRYDIVEQDTTLQLKDTGRLGKCQSECRTIARACEQISEDVDLTDLSAMLYKGKKRAAVSNWMCYDATDACTKKPPPVPKDRPAGEAHVPLSEEEVRNARMLRDMASAGLSGSLYSRESMMEELAELREEYGDDPDFNKILKETGMSEHVPPRPPSDGEGEGPASGSSGGASSSSTAAASALQERVAQAAEVVKEGA</sequence>
<dbReference type="PANTHER" id="PTHR36058">
    <property type="entry name" value="NUCLEOPHOSMIN"/>
    <property type="match status" value="1"/>
</dbReference>
<evidence type="ECO:0000256" key="1">
    <source>
        <dbReference type="SAM" id="MobiDB-lite"/>
    </source>
</evidence>